<dbReference type="KEGG" id="ptm:GSPATT00016122001"/>
<proteinExistence type="predicted"/>
<dbReference type="AlphaFoldDB" id="A0DE13"/>
<accession>A0DE13</accession>
<dbReference type="HOGENOM" id="CLU_476078_0_0_1"/>
<dbReference type="OMA" id="SQPKSRC"/>
<evidence type="ECO:0008006" key="4">
    <source>
        <dbReference type="Google" id="ProtNLM"/>
    </source>
</evidence>
<evidence type="ECO:0000313" key="2">
    <source>
        <dbReference type="EMBL" id="CAK81280.1"/>
    </source>
</evidence>
<feature type="compositionally biased region" description="Polar residues" evidence="1">
    <location>
        <begin position="425"/>
        <end position="440"/>
    </location>
</feature>
<dbReference type="InParanoid" id="A0DE13"/>
<feature type="compositionally biased region" description="Basic and acidic residues" evidence="1">
    <location>
        <begin position="560"/>
        <end position="573"/>
    </location>
</feature>
<dbReference type="RefSeq" id="XP_001448677.1">
    <property type="nucleotide sequence ID" value="XM_001448640.1"/>
</dbReference>
<keyword evidence="3" id="KW-1185">Reference proteome</keyword>
<feature type="region of interest" description="Disordered" evidence="1">
    <location>
        <begin position="541"/>
        <end position="573"/>
    </location>
</feature>
<reference evidence="2 3" key="1">
    <citation type="journal article" date="2006" name="Nature">
        <title>Global trends of whole-genome duplications revealed by the ciliate Paramecium tetraurelia.</title>
        <authorList>
            <consortium name="Genoscope"/>
            <person name="Aury J.-M."/>
            <person name="Jaillon O."/>
            <person name="Duret L."/>
            <person name="Noel B."/>
            <person name="Jubin C."/>
            <person name="Porcel B.M."/>
            <person name="Segurens B."/>
            <person name="Daubin V."/>
            <person name="Anthouard V."/>
            <person name="Aiach N."/>
            <person name="Arnaiz O."/>
            <person name="Billaut A."/>
            <person name="Beisson J."/>
            <person name="Blanc I."/>
            <person name="Bouhouche K."/>
            <person name="Camara F."/>
            <person name="Duharcourt S."/>
            <person name="Guigo R."/>
            <person name="Gogendeau D."/>
            <person name="Katinka M."/>
            <person name="Keller A.-M."/>
            <person name="Kissmehl R."/>
            <person name="Klotz C."/>
            <person name="Koll F."/>
            <person name="Le Moue A."/>
            <person name="Lepere C."/>
            <person name="Malinsky S."/>
            <person name="Nowacki M."/>
            <person name="Nowak J.K."/>
            <person name="Plattner H."/>
            <person name="Poulain J."/>
            <person name="Ruiz F."/>
            <person name="Serrano V."/>
            <person name="Zagulski M."/>
            <person name="Dessen P."/>
            <person name="Betermier M."/>
            <person name="Weissenbach J."/>
            <person name="Scarpelli C."/>
            <person name="Schachter V."/>
            <person name="Sperling L."/>
            <person name="Meyer E."/>
            <person name="Cohen J."/>
            <person name="Wincker P."/>
        </authorList>
    </citation>
    <scope>NUCLEOTIDE SEQUENCE [LARGE SCALE GENOMIC DNA]</scope>
    <source>
        <strain evidence="2 3">Stock d4-2</strain>
    </source>
</reference>
<dbReference type="Proteomes" id="UP000000600">
    <property type="component" value="Unassembled WGS sequence"/>
</dbReference>
<dbReference type="GeneID" id="5034462"/>
<dbReference type="EMBL" id="CT868396">
    <property type="protein sequence ID" value="CAK81280.1"/>
    <property type="molecule type" value="Genomic_DNA"/>
</dbReference>
<feature type="compositionally biased region" description="Polar residues" evidence="1">
    <location>
        <begin position="541"/>
        <end position="555"/>
    </location>
</feature>
<gene>
    <name evidence="2" type="ORF">GSPATT00016122001</name>
</gene>
<sequence length="573" mass="66904">MGNQQFEANESQTNITQYYQKMLNQNKENIPHQNQSTPKLLSAESRNKLRPTSKINLDMKLCSKSSEKSLPGVSQVWFHDLNQKMFQETPVVRNPLEKLHRKRSSTKIVQENDESHIQLLDLLKNMVRHQDSTMQSSQVKVTEQSCQEYDKKKLIIDSDQFYKPQIEDRPLQFNNRRRSKTFEESFRTLISNEDRCQPLKLYRRESKEEEALQFILQNCTQTQSRIDQQISNSITFESLESDWQALTKKNSKQLETPGTAQFQGLNKDDKMFELSTSNFIEQNNDDIQGSRRPSCIESTFLIPMVLHSQNSLDFDDSKEVYQNSKPAQPYEYKKSQIPKMNGLLSQQQSLHQLNKLDCKINSTSRNVAQPMKKILQTLASGLPNKAPFKQKSLHQQSDHSLSLPLQMINSKMGYRSNLSFVQNVPQSSLSSKNGRNQFDSKTFKTKPPVIHPEEQWLANSKLEYKKIMLILDEQQQQQQQIQNFSIQNKSEMISNTFNSSDINCSQRFQLDDINFKLKPHLEDKNTQTQLKDLQQNFINRLSQPKSRCSSRTAESNPYWKLREVDQSKRSKRK</sequence>
<evidence type="ECO:0000256" key="1">
    <source>
        <dbReference type="SAM" id="MobiDB-lite"/>
    </source>
</evidence>
<organism evidence="2 3">
    <name type="scientific">Paramecium tetraurelia</name>
    <dbReference type="NCBI Taxonomy" id="5888"/>
    <lineage>
        <taxon>Eukaryota</taxon>
        <taxon>Sar</taxon>
        <taxon>Alveolata</taxon>
        <taxon>Ciliophora</taxon>
        <taxon>Intramacronucleata</taxon>
        <taxon>Oligohymenophorea</taxon>
        <taxon>Peniculida</taxon>
        <taxon>Parameciidae</taxon>
        <taxon>Paramecium</taxon>
    </lineage>
</organism>
<feature type="compositionally biased region" description="Polar residues" evidence="1">
    <location>
        <begin position="29"/>
        <end position="39"/>
    </location>
</feature>
<dbReference type="OrthoDB" id="294210at2759"/>
<name>A0DE13_PARTE</name>
<protein>
    <recommendedName>
        <fullName evidence="4">Ig-like domain-containing protein</fullName>
    </recommendedName>
</protein>
<feature type="region of interest" description="Disordered" evidence="1">
    <location>
        <begin position="425"/>
        <end position="446"/>
    </location>
</feature>
<feature type="region of interest" description="Disordered" evidence="1">
    <location>
        <begin position="29"/>
        <end position="49"/>
    </location>
</feature>
<evidence type="ECO:0000313" key="3">
    <source>
        <dbReference type="Proteomes" id="UP000000600"/>
    </source>
</evidence>